<dbReference type="EMBL" id="JAVLSF010000036">
    <property type="protein sequence ID" value="MDR9777210.1"/>
    <property type="molecule type" value="Genomic_DNA"/>
</dbReference>
<evidence type="ECO:0000313" key="2">
    <source>
        <dbReference type="Proteomes" id="UP001268610"/>
    </source>
</evidence>
<comment type="caution">
    <text evidence="1">The sequence shown here is derived from an EMBL/GenBank/DDBJ whole genome shotgun (WGS) entry which is preliminary data.</text>
</comment>
<reference evidence="1" key="1">
    <citation type="submission" date="2023-04" db="EMBL/GenBank/DDBJ databases">
        <title>Genomic characterization of faba bean (Vicia faba) microsymbionts in Mexican soils.</title>
        <authorList>
            <person name="Rivera Orduna F.N."/>
            <person name="Guevara-Luna J."/>
            <person name="Yan J."/>
            <person name="Arroyo-Herrera I."/>
            <person name="Li Y."/>
            <person name="Vasquez-Murrieta M.S."/>
            <person name="Wang E.T."/>
        </authorList>
    </citation>
    <scope>NUCLEOTIDE SEQUENCE</scope>
    <source>
        <strain evidence="1">CH26</strain>
    </source>
</reference>
<sequence>MSGVTTYTEEKALLICERLADGESLKSICEDESMPSKSTVFKWLGENATFSDMYARARETQADALFDDILSIADDARNDWMEKNFGEETRWVENGEALRRSQLRIDARKWMAGKLRPKKYGEKLDINLDGSVNFAISSEPVSEEQWLKDNGSED</sequence>
<proteinExistence type="predicted"/>
<name>A0AAJ2LM43_9HYPH</name>
<organism evidence="1 2">
    <name type="scientific">Rhizobium hidalgonense</name>
    <dbReference type="NCBI Taxonomy" id="1538159"/>
    <lineage>
        <taxon>Bacteria</taxon>
        <taxon>Pseudomonadati</taxon>
        <taxon>Pseudomonadota</taxon>
        <taxon>Alphaproteobacteria</taxon>
        <taxon>Hyphomicrobiales</taxon>
        <taxon>Rhizobiaceae</taxon>
        <taxon>Rhizobium/Agrobacterium group</taxon>
        <taxon>Rhizobium</taxon>
    </lineage>
</organism>
<dbReference type="AlphaFoldDB" id="A0AAJ2LM43"/>
<evidence type="ECO:0000313" key="1">
    <source>
        <dbReference type="EMBL" id="MDR9777210.1"/>
    </source>
</evidence>
<dbReference type="Proteomes" id="UP001268610">
    <property type="component" value="Unassembled WGS sequence"/>
</dbReference>
<dbReference type="Pfam" id="PF20901">
    <property type="entry name" value="Sf6_terminase"/>
    <property type="match status" value="1"/>
</dbReference>
<protein>
    <submittedName>
        <fullName evidence="1">Terminase small subunit protein</fullName>
    </submittedName>
</protein>
<dbReference type="InterPro" id="IPR048683">
    <property type="entry name" value="Sf6_terminase"/>
</dbReference>
<accession>A0AAJ2LM43</accession>
<dbReference type="RefSeq" id="WP_310865771.1">
    <property type="nucleotide sequence ID" value="NZ_JAVLSF010000036.1"/>
</dbReference>
<gene>
    <name evidence="1" type="ORF">RJJ65_32145</name>
</gene>
<dbReference type="Gene3D" id="1.10.10.60">
    <property type="entry name" value="Homeodomain-like"/>
    <property type="match status" value="1"/>
</dbReference>